<dbReference type="EMBL" id="NESQ01000264">
    <property type="protein sequence ID" value="PUU74874.1"/>
    <property type="molecule type" value="Genomic_DNA"/>
</dbReference>
<organism evidence="1 2">
    <name type="scientific">Tuber borchii</name>
    <name type="common">White truffle</name>
    <dbReference type="NCBI Taxonomy" id="42251"/>
    <lineage>
        <taxon>Eukaryota</taxon>
        <taxon>Fungi</taxon>
        <taxon>Dikarya</taxon>
        <taxon>Ascomycota</taxon>
        <taxon>Pezizomycotina</taxon>
        <taxon>Pezizomycetes</taxon>
        <taxon>Pezizales</taxon>
        <taxon>Tuberaceae</taxon>
        <taxon>Tuber</taxon>
    </lineage>
</organism>
<name>A0A2T6ZHI9_TUBBO</name>
<sequence length="126" mass="14752">MFRSFRKASQPAPGEWSWENGDSVCIYPSSSYFLPFSLSCVTLFKFRLLFPFGVYPVSPFFFFFCSCEGWSLFLIFPFYFQVRFLTGPIGVMIHLGFFFRQFSNLVLCNLKNRPYIMLSCANRVSD</sequence>
<gene>
    <name evidence="1" type="ORF">B9Z19DRAFT_392862</name>
</gene>
<proteinExistence type="predicted"/>
<evidence type="ECO:0000313" key="1">
    <source>
        <dbReference type="EMBL" id="PUU74874.1"/>
    </source>
</evidence>
<dbReference type="Proteomes" id="UP000244722">
    <property type="component" value="Unassembled WGS sequence"/>
</dbReference>
<protein>
    <submittedName>
        <fullName evidence="1">Uncharacterized protein</fullName>
    </submittedName>
</protein>
<accession>A0A2T6ZHI9</accession>
<reference evidence="1 2" key="1">
    <citation type="submission" date="2017-04" db="EMBL/GenBank/DDBJ databases">
        <title>Draft genome sequence of Tuber borchii Vittad., a whitish edible truffle.</title>
        <authorList>
            <consortium name="DOE Joint Genome Institute"/>
            <person name="Murat C."/>
            <person name="Kuo A."/>
            <person name="Barry K.W."/>
            <person name="Clum A."/>
            <person name="Dockter R.B."/>
            <person name="Fauchery L."/>
            <person name="Iotti M."/>
            <person name="Kohler A."/>
            <person name="Labutti K."/>
            <person name="Lindquist E.A."/>
            <person name="Lipzen A."/>
            <person name="Ohm R.A."/>
            <person name="Wang M."/>
            <person name="Grigoriev I.V."/>
            <person name="Zambonelli A."/>
            <person name="Martin F.M."/>
        </authorList>
    </citation>
    <scope>NUCLEOTIDE SEQUENCE [LARGE SCALE GENOMIC DNA]</scope>
    <source>
        <strain evidence="1 2">Tbo3840</strain>
    </source>
</reference>
<keyword evidence="2" id="KW-1185">Reference proteome</keyword>
<dbReference type="AlphaFoldDB" id="A0A2T6ZHI9"/>
<evidence type="ECO:0000313" key="2">
    <source>
        <dbReference type="Proteomes" id="UP000244722"/>
    </source>
</evidence>
<comment type="caution">
    <text evidence="1">The sequence shown here is derived from an EMBL/GenBank/DDBJ whole genome shotgun (WGS) entry which is preliminary data.</text>
</comment>